<evidence type="ECO:0000256" key="6">
    <source>
        <dbReference type="ARBA" id="ARBA00022840"/>
    </source>
</evidence>
<evidence type="ECO:0000313" key="10">
    <source>
        <dbReference type="EMBL" id="KPL83855.1"/>
    </source>
</evidence>
<dbReference type="InterPro" id="IPR027417">
    <property type="entry name" value="P-loop_NTPase"/>
</dbReference>
<dbReference type="PROSITE" id="PS00211">
    <property type="entry name" value="ABC_TRANSPORTER_1"/>
    <property type="match status" value="1"/>
</dbReference>
<evidence type="ECO:0000256" key="5">
    <source>
        <dbReference type="ARBA" id="ARBA00022741"/>
    </source>
</evidence>
<accession>A0A0P6Y463</accession>
<sequence length="289" mass="31807">MAVIEIQNLTYTYPATSHPALREVSLTVEAGEFVAIIGPNGAGKSTLCYTLAGFIPHFFKGELQGEVRVAGQDIRRVRLEDWVLKVGLVFQNPFNQISGAKFTVYEEIAFGLENIGVPREEMKRRVEEVMALTGIEDLADRSPYALSGGQQQRVALASILVMQPEVLVLDEPTSQLDPIGTREVFQVIRRLAHQGVTIIMAEHKVEWIAEYADRVIALAEGRVIGTGTPADVLTDPRLPDYGIGISRYTAVARRAAGEGLWPAERRLPVTLDEAEAGFRAVEEAHAHLH</sequence>
<keyword evidence="7" id="KW-1278">Translocase</keyword>
<gene>
    <name evidence="10" type="ORF">SE15_01025</name>
</gene>
<organism evidence="10 11">
    <name type="scientific">Thermanaerothrix daxensis</name>
    <dbReference type="NCBI Taxonomy" id="869279"/>
    <lineage>
        <taxon>Bacteria</taxon>
        <taxon>Bacillati</taxon>
        <taxon>Chloroflexota</taxon>
        <taxon>Anaerolineae</taxon>
        <taxon>Anaerolineales</taxon>
        <taxon>Anaerolineaceae</taxon>
        <taxon>Thermanaerothrix</taxon>
    </lineage>
</organism>
<dbReference type="InterPro" id="IPR015856">
    <property type="entry name" value="ABC_transpr_CbiO/EcfA_su"/>
</dbReference>
<evidence type="ECO:0000259" key="9">
    <source>
        <dbReference type="PROSITE" id="PS50893"/>
    </source>
</evidence>
<dbReference type="GO" id="GO:0016887">
    <property type="term" value="F:ATP hydrolysis activity"/>
    <property type="evidence" value="ECO:0007669"/>
    <property type="project" value="InterPro"/>
</dbReference>
<comment type="similarity">
    <text evidence="2">Belongs to the ABC transporter superfamily.</text>
</comment>
<evidence type="ECO:0000256" key="8">
    <source>
        <dbReference type="ARBA" id="ARBA00023136"/>
    </source>
</evidence>
<dbReference type="InterPro" id="IPR050095">
    <property type="entry name" value="ECF_ABC_transporter_ATP-bd"/>
</dbReference>
<proteinExistence type="inferred from homology"/>
<comment type="subcellular location">
    <subcellularLocation>
        <location evidence="1">Cell membrane</location>
    </subcellularLocation>
</comment>
<protein>
    <recommendedName>
        <fullName evidence="9">ABC transporter domain-containing protein</fullName>
    </recommendedName>
</protein>
<comment type="caution">
    <text evidence="10">The sequence shown here is derived from an EMBL/GenBank/DDBJ whole genome shotgun (WGS) entry which is preliminary data.</text>
</comment>
<keyword evidence="11" id="KW-1185">Reference proteome</keyword>
<dbReference type="FunFam" id="3.40.50.300:FF:000224">
    <property type="entry name" value="Energy-coupling factor transporter ATP-binding protein EcfA"/>
    <property type="match status" value="1"/>
</dbReference>
<keyword evidence="3" id="KW-0813">Transport</keyword>
<dbReference type="AlphaFoldDB" id="A0A0P6Y463"/>
<dbReference type="RefSeq" id="WP_054520244.1">
    <property type="nucleotide sequence ID" value="NZ_LGKO01000002.1"/>
</dbReference>
<dbReference type="Pfam" id="PF00005">
    <property type="entry name" value="ABC_tran"/>
    <property type="match status" value="1"/>
</dbReference>
<dbReference type="PATRIC" id="fig|869279.4.peg.201"/>
<dbReference type="InterPro" id="IPR003593">
    <property type="entry name" value="AAA+_ATPase"/>
</dbReference>
<dbReference type="STRING" id="869279.SE15_01025"/>
<evidence type="ECO:0000256" key="3">
    <source>
        <dbReference type="ARBA" id="ARBA00022448"/>
    </source>
</evidence>
<dbReference type="Gene3D" id="3.40.50.300">
    <property type="entry name" value="P-loop containing nucleotide triphosphate hydrolases"/>
    <property type="match status" value="1"/>
</dbReference>
<evidence type="ECO:0000256" key="1">
    <source>
        <dbReference type="ARBA" id="ARBA00004236"/>
    </source>
</evidence>
<keyword evidence="6" id="KW-0067">ATP-binding</keyword>
<dbReference type="Proteomes" id="UP000050544">
    <property type="component" value="Unassembled WGS sequence"/>
</dbReference>
<dbReference type="EMBL" id="LGKO01000002">
    <property type="protein sequence ID" value="KPL83855.1"/>
    <property type="molecule type" value="Genomic_DNA"/>
</dbReference>
<dbReference type="SUPFAM" id="SSF52540">
    <property type="entry name" value="P-loop containing nucleoside triphosphate hydrolases"/>
    <property type="match status" value="1"/>
</dbReference>
<keyword evidence="4" id="KW-1003">Cell membrane</keyword>
<dbReference type="CDD" id="cd03225">
    <property type="entry name" value="ABC_cobalt_CbiO_domain1"/>
    <property type="match status" value="1"/>
</dbReference>
<evidence type="ECO:0000256" key="2">
    <source>
        <dbReference type="ARBA" id="ARBA00005417"/>
    </source>
</evidence>
<evidence type="ECO:0000256" key="4">
    <source>
        <dbReference type="ARBA" id="ARBA00022475"/>
    </source>
</evidence>
<dbReference type="GO" id="GO:0043190">
    <property type="term" value="C:ATP-binding cassette (ABC) transporter complex"/>
    <property type="evidence" value="ECO:0007669"/>
    <property type="project" value="TreeGrafter"/>
</dbReference>
<dbReference type="PROSITE" id="PS50893">
    <property type="entry name" value="ABC_TRANSPORTER_2"/>
    <property type="match status" value="1"/>
</dbReference>
<keyword evidence="5" id="KW-0547">Nucleotide-binding</keyword>
<feature type="domain" description="ABC transporter" evidence="9">
    <location>
        <begin position="4"/>
        <end position="245"/>
    </location>
</feature>
<evidence type="ECO:0000256" key="7">
    <source>
        <dbReference type="ARBA" id="ARBA00022967"/>
    </source>
</evidence>
<dbReference type="InterPro" id="IPR003439">
    <property type="entry name" value="ABC_transporter-like_ATP-bd"/>
</dbReference>
<keyword evidence="8" id="KW-0472">Membrane</keyword>
<dbReference type="GO" id="GO:0042626">
    <property type="term" value="F:ATPase-coupled transmembrane transporter activity"/>
    <property type="evidence" value="ECO:0007669"/>
    <property type="project" value="TreeGrafter"/>
</dbReference>
<name>A0A0P6Y463_9CHLR</name>
<dbReference type="InterPro" id="IPR017871">
    <property type="entry name" value="ABC_transporter-like_CS"/>
</dbReference>
<dbReference type="PANTHER" id="PTHR43553">
    <property type="entry name" value="HEAVY METAL TRANSPORTER"/>
    <property type="match status" value="1"/>
</dbReference>
<dbReference type="SMART" id="SM00382">
    <property type="entry name" value="AAA"/>
    <property type="match status" value="1"/>
</dbReference>
<evidence type="ECO:0000313" key="11">
    <source>
        <dbReference type="Proteomes" id="UP000050544"/>
    </source>
</evidence>
<dbReference type="GO" id="GO:0005524">
    <property type="term" value="F:ATP binding"/>
    <property type="evidence" value="ECO:0007669"/>
    <property type="project" value="UniProtKB-KW"/>
</dbReference>
<reference evidence="10 11" key="1">
    <citation type="submission" date="2015-07" db="EMBL/GenBank/DDBJ databases">
        <title>Whole genome sequence of Thermanaerothrix daxensis DSM 23592.</title>
        <authorList>
            <person name="Hemp J."/>
            <person name="Ward L.M."/>
            <person name="Pace L.A."/>
            <person name="Fischer W.W."/>
        </authorList>
    </citation>
    <scope>NUCLEOTIDE SEQUENCE [LARGE SCALE GENOMIC DNA]</scope>
    <source>
        <strain evidence="10 11">GNS-1</strain>
    </source>
</reference>